<dbReference type="GO" id="GO:0016491">
    <property type="term" value="F:oxidoreductase activity"/>
    <property type="evidence" value="ECO:0007669"/>
    <property type="project" value="UniProtKB-KW"/>
</dbReference>
<dbReference type="EMBL" id="JSVC01000006">
    <property type="protein sequence ID" value="KIC95420.1"/>
    <property type="molecule type" value="Genomic_DNA"/>
</dbReference>
<dbReference type="Gene3D" id="3.40.50.720">
    <property type="entry name" value="NAD(P)-binding Rossmann-like Domain"/>
    <property type="match status" value="1"/>
</dbReference>
<evidence type="ECO:0000256" key="1">
    <source>
        <dbReference type="ARBA" id="ARBA00006484"/>
    </source>
</evidence>
<keyword evidence="2" id="KW-0560">Oxidoreductase</keyword>
<name>A0A0C1IME0_9BACT</name>
<proteinExistence type="inferred from homology"/>
<dbReference type="STRING" id="1349421.OI18_05875"/>
<organism evidence="3 4">
    <name type="scientific">Flavihumibacter solisilvae</name>
    <dbReference type="NCBI Taxonomy" id="1349421"/>
    <lineage>
        <taxon>Bacteria</taxon>
        <taxon>Pseudomonadati</taxon>
        <taxon>Bacteroidota</taxon>
        <taxon>Chitinophagia</taxon>
        <taxon>Chitinophagales</taxon>
        <taxon>Chitinophagaceae</taxon>
        <taxon>Flavihumibacter</taxon>
    </lineage>
</organism>
<dbReference type="Proteomes" id="UP000031408">
    <property type="component" value="Unassembled WGS sequence"/>
</dbReference>
<sequence length="251" mass="27129">MSRIFITGSSDGLGQMAAKLLIDQGHQVVLHARNAERAKHATGKLPKAENILIADLSDMDETKSLAAQVNALGAFDAVIHNAGVYQVPAKVIVAVNTLAPYILTCLINAPKRLVYLSSDMQAYGKPNLENLAKGGNNISYSDSKLQVLMLSLVVARKWRDVYSNAVDPGWVPTKMGGPGAPDDLAKGCQTQAWLAVSDDANAKESGRYFYHQKESSYNKEADDVAMQEKFLSVCEEITRVALPPPVTVTGR</sequence>
<comment type="caution">
    <text evidence="3">The sequence shown here is derived from an EMBL/GenBank/DDBJ whole genome shotgun (WGS) entry which is preliminary data.</text>
</comment>
<dbReference type="PRINTS" id="PR00081">
    <property type="entry name" value="GDHRDH"/>
</dbReference>
<dbReference type="AlphaFoldDB" id="A0A0C1IME0"/>
<dbReference type="InterPro" id="IPR036291">
    <property type="entry name" value="NAD(P)-bd_dom_sf"/>
</dbReference>
<dbReference type="PANTHER" id="PTHR24320:SF274">
    <property type="entry name" value="CHAIN DEHYDROGENASE, PUTATIVE (AFU_ORTHOLOGUE AFUA_4G00440)-RELATED"/>
    <property type="match status" value="1"/>
</dbReference>
<dbReference type="InterPro" id="IPR002347">
    <property type="entry name" value="SDR_fam"/>
</dbReference>
<evidence type="ECO:0008006" key="5">
    <source>
        <dbReference type="Google" id="ProtNLM"/>
    </source>
</evidence>
<dbReference type="Pfam" id="PF00106">
    <property type="entry name" value="adh_short"/>
    <property type="match status" value="1"/>
</dbReference>
<dbReference type="SUPFAM" id="SSF51735">
    <property type="entry name" value="NAD(P)-binding Rossmann-fold domains"/>
    <property type="match status" value="1"/>
</dbReference>
<dbReference type="RefSeq" id="WP_039138009.1">
    <property type="nucleotide sequence ID" value="NZ_JSVC01000006.1"/>
</dbReference>
<keyword evidence="4" id="KW-1185">Reference proteome</keyword>
<evidence type="ECO:0000313" key="3">
    <source>
        <dbReference type="EMBL" id="KIC95420.1"/>
    </source>
</evidence>
<protein>
    <recommendedName>
        <fullName evidence="5">Daunorubicin C-13 ketoreductase</fullName>
    </recommendedName>
</protein>
<comment type="similarity">
    <text evidence="1">Belongs to the short-chain dehydrogenases/reductases (SDR) family.</text>
</comment>
<dbReference type="PANTHER" id="PTHR24320">
    <property type="entry name" value="RETINOL DEHYDROGENASE"/>
    <property type="match status" value="1"/>
</dbReference>
<evidence type="ECO:0000256" key="2">
    <source>
        <dbReference type="ARBA" id="ARBA00023002"/>
    </source>
</evidence>
<evidence type="ECO:0000313" key="4">
    <source>
        <dbReference type="Proteomes" id="UP000031408"/>
    </source>
</evidence>
<accession>A0A0C1IME0</accession>
<gene>
    <name evidence="3" type="ORF">OI18_05875</name>
</gene>
<dbReference type="OrthoDB" id="597510at2"/>
<reference evidence="3 4" key="1">
    <citation type="submission" date="2014-11" db="EMBL/GenBank/DDBJ databases">
        <title>Genome sequence of Flavihumibacter solisilvae 3-3.</title>
        <authorList>
            <person name="Zhou G."/>
            <person name="Li M."/>
            <person name="Wang G."/>
        </authorList>
    </citation>
    <scope>NUCLEOTIDE SEQUENCE [LARGE SCALE GENOMIC DNA]</scope>
    <source>
        <strain evidence="3 4">3-3</strain>
    </source>
</reference>